<feature type="region of interest" description="Disordered" evidence="1">
    <location>
        <begin position="16"/>
        <end position="94"/>
    </location>
</feature>
<accession>A0AAD9D087</accession>
<feature type="region of interest" description="Disordered" evidence="1">
    <location>
        <begin position="914"/>
        <end position="960"/>
    </location>
</feature>
<comment type="caution">
    <text evidence="2">The sequence shown here is derived from an EMBL/GenBank/DDBJ whole genome shotgun (WGS) entry which is preliminary data.</text>
</comment>
<feature type="compositionally biased region" description="Acidic residues" evidence="1">
    <location>
        <begin position="920"/>
        <end position="948"/>
    </location>
</feature>
<protein>
    <submittedName>
        <fullName evidence="2">Uncharacterized protein</fullName>
    </submittedName>
</protein>
<proteinExistence type="predicted"/>
<organism evidence="2 3">
    <name type="scientific">Papiliotrema laurentii</name>
    <name type="common">Cryptococcus laurentii</name>
    <dbReference type="NCBI Taxonomy" id="5418"/>
    <lineage>
        <taxon>Eukaryota</taxon>
        <taxon>Fungi</taxon>
        <taxon>Dikarya</taxon>
        <taxon>Basidiomycota</taxon>
        <taxon>Agaricomycotina</taxon>
        <taxon>Tremellomycetes</taxon>
        <taxon>Tremellales</taxon>
        <taxon>Rhynchogastremaceae</taxon>
        <taxon>Papiliotrema</taxon>
    </lineage>
</organism>
<reference evidence="2" key="1">
    <citation type="submission" date="2023-02" db="EMBL/GenBank/DDBJ databases">
        <title>Identification and recombinant expression of a fungal hydrolase from Papiliotrema laurentii that hydrolyzes apple cutin and clears colloidal polyester polyurethane.</title>
        <authorList>
            <consortium name="DOE Joint Genome Institute"/>
            <person name="Roman V.A."/>
            <person name="Bojanowski C."/>
            <person name="Crable B.R."/>
            <person name="Wagner D.N."/>
            <person name="Hung C.S."/>
            <person name="Nadeau L.J."/>
            <person name="Schratz L."/>
            <person name="Haridas S."/>
            <person name="Pangilinan J."/>
            <person name="Lipzen A."/>
            <person name="Na H."/>
            <person name="Yan M."/>
            <person name="Ng V."/>
            <person name="Grigoriev I.V."/>
            <person name="Spatafora J.W."/>
            <person name="Barlow D."/>
            <person name="Biffinger J."/>
            <person name="Kelley-Loughnane N."/>
            <person name="Varaljay V.A."/>
            <person name="Crookes-Goodson W.J."/>
        </authorList>
    </citation>
    <scope>NUCLEOTIDE SEQUENCE</scope>
    <source>
        <strain evidence="2">5307AH</strain>
    </source>
</reference>
<sequence>MIRSIKLRLCARALVYRSPFPPPGPPRRFGSSSSHALESEPEPSAQQSEEIEEPYGNQYGPGPSRLPYTPPRPTSLNPPRRHPTGPHALSPGEQSALERVKSYLGGVKEITDEHVEYILDPTRFAFDKMRRMDVTALLKHLIDTERPLLAARFMMRSIDRDLPQLSRNGGIYSMRQVGDVFEAATRPTTLGDRDDPDCRLKPRGTEDIDVLLPLLNSLRRIRNPRNIKVYTCLIQRLCAEGLYDTAAKVYVELAEEWIIEGRMAFGADPQSFYEGGGPPREGRAEWELRSGLYKTWWKGVRTWVLPGEVLSPHDRLDLWHPRKLRLPERLRKFPMPIPNAPPTIVPHPTYQIMLTIADHLQLDPETATAHAFERSMRACAILASTILSRTMPYLPARLLRDVLDRTPMDPPVYPEHIKDPPTGDDAWAFTAHTHIHLAIRSVLLSPPTRPALFKYMIEFDKAQSEDLPLPDVPKPWAYKTAPLSFAACRFLAMYAVRKMNSVISVKALYQYVRATWGSSRITGLHSILLRGIALQKSTIAWKFDKILFGNTQLGSDAPNLSPVRSPRKLSKYAQDAARDDPEAIWGASVAPGDGSGLTPDSLNSLLRYLTSTSQKDRFLDSVYRIVPFLQYSRSLDPTVIGDPEGMLDDSVEQTGRPRPVALTPELYSTIMLGLAKFGTFGLGQRIFQLALQAEDEWSKHYLPDENIPEEHRLQIDTFTSMLMLWQVIANRVASGSQSATVRGWNMPLGYGSQQMPIEDVVQALIWKTYRYARARWMAAMWDRSNGTANGIANTELAGHSAPNARFFNEFLKARAARWGLSTKEQGYGYGLMTPEPGAAKEKADQPSDVKKMFVVARDMDRWGFEVPVVLRIRLGLIPPMTKQEVDALSHNDIRLLTRTSLKVAPPKASKVFTASPSVEAEVELSPEEWSELEEEWTEGEERADDYDDGQEKRSRGMVHV</sequence>
<evidence type="ECO:0000313" key="2">
    <source>
        <dbReference type="EMBL" id="KAK1923798.1"/>
    </source>
</evidence>
<keyword evidence="3" id="KW-1185">Reference proteome</keyword>
<dbReference type="EMBL" id="JAODAN010000006">
    <property type="protein sequence ID" value="KAK1923798.1"/>
    <property type="molecule type" value="Genomic_DNA"/>
</dbReference>
<gene>
    <name evidence="2" type="ORF">DB88DRAFT_492489</name>
</gene>
<evidence type="ECO:0000256" key="1">
    <source>
        <dbReference type="SAM" id="MobiDB-lite"/>
    </source>
</evidence>
<evidence type="ECO:0000313" key="3">
    <source>
        <dbReference type="Proteomes" id="UP001182556"/>
    </source>
</evidence>
<dbReference type="Proteomes" id="UP001182556">
    <property type="component" value="Unassembled WGS sequence"/>
</dbReference>
<dbReference type="AlphaFoldDB" id="A0AAD9D087"/>
<name>A0AAD9D087_PAPLA</name>